<reference evidence="5" key="1">
    <citation type="submission" date="2016-01" db="EMBL/GenBank/DDBJ databases">
        <title>Complete genome sequence of Microbulbifer sp. CCB-MM1, a halophile isolated from Matang Mangrove Forest, Perak.</title>
        <authorList>
            <person name="Moh T.H."/>
            <person name="Dinesh B."/>
            <person name="Lau N.-S."/>
            <person name="Go F."/>
            <person name="Alexander Chong S.-C."/>
        </authorList>
    </citation>
    <scope>NUCLEOTIDE SEQUENCE [LARGE SCALE GENOMIC DNA]</scope>
    <source>
        <strain evidence="5">CCB-MM1</strain>
    </source>
</reference>
<dbReference type="SUPFAM" id="SSF52096">
    <property type="entry name" value="ClpP/crotonase"/>
    <property type="match status" value="1"/>
</dbReference>
<dbReference type="GO" id="GO:0004175">
    <property type="term" value="F:endopeptidase activity"/>
    <property type="evidence" value="ECO:0007669"/>
    <property type="project" value="TreeGrafter"/>
</dbReference>
<feature type="region of interest" description="Disordered" evidence="1">
    <location>
        <begin position="26"/>
        <end position="52"/>
    </location>
</feature>
<dbReference type="Gene3D" id="3.30.750.170">
    <property type="match status" value="1"/>
</dbReference>
<proteinExistence type="predicted"/>
<dbReference type="RefSeq" id="WP_069947128.1">
    <property type="nucleotide sequence ID" value="NZ_CP014143.1"/>
</dbReference>
<evidence type="ECO:0000313" key="5">
    <source>
        <dbReference type="Proteomes" id="UP000095672"/>
    </source>
</evidence>
<keyword evidence="5" id="KW-1185">Reference proteome</keyword>
<gene>
    <name evidence="4" type="ORF">AUP74_01625</name>
</gene>
<organism evidence="4 5">
    <name type="scientific">Microbulbifer aggregans</name>
    <dbReference type="NCBI Taxonomy" id="1769779"/>
    <lineage>
        <taxon>Bacteria</taxon>
        <taxon>Pseudomonadati</taxon>
        <taxon>Pseudomonadota</taxon>
        <taxon>Gammaproteobacteria</taxon>
        <taxon>Cellvibrionales</taxon>
        <taxon>Microbulbiferaceae</taxon>
        <taxon>Microbulbifer</taxon>
    </lineage>
</organism>
<dbReference type="GO" id="GO:0008236">
    <property type="term" value="F:serine-type peptidase activity"/>
    <property type="evidence" value="ECO:0007669"/>
    <property type="project" value="InterPro"/>
</dbReference>
<dbReference type="Gene3D" id="3.90.226.10">
    <property type="entry name" value="2-enoyl-CoA Hydratase, Chain A, domain 1"/>
    <property type="match status" value="1"/>
</dbReference>
<dbReference type="STRING" id="1769779.AUP74_01625"/>
<name>A0A1C9W7D2_9GAMM</name>
<evidence type="ECO:0000313" key="4">
    <source>
        <dbReference type="EMBL" id="AOS97059.1"/>
    </source>
</evidence>
<evidence type="ECO:0000256" key="1">
    <source>
        <dbReference type="SAM" id="MobiDB-lite"/>
    </source>
</evidence>
<dbReference type="Pfam" id="PF03572">
    <property type="entry name" value="Peptidase_S41"/>
    <property type="match status" value="1"/>
</dbReference>
<dbReference type="OrthoDB" id="7168509at2"/>
<protein>
    <submittedName>
        <fullName evidence="4">Peptidase family S41</fullName>
    </submittedName>
</protein>
<dbReference type="Proteomes" id="UP000095672">
    <property type="component" value="Chromosome"/>
</dbReference>
<evidence type="ECO:0000259" key="3">
    <source>
        <dbReference type="Pfam" id="PF03572"/>
    </source>
</evidence>
<dbReference type="EMBL" id="CP014143">
    <property type="protein sequence ID" value="AOS97059.1"/>
    <property type="molecule type" value="Genomic_DNA"/>
</dbReference>
<dbReference type="PROSITE" id="PS51257">
    <property type="entry name" value="PROKAR_LIPOPROTEIN"/>
    <property type="match status" value="1"/>
</dbReference>
<dbReference type="InterPro" id="IPR036034">
    <property type="entry name" value="PDZ_sf"/>
</dbReference>
<dbReference type="AlphaFoldDB" id="A0A1C9W7D2"/>
<feature type="signal peptide" evidence="2">
    <location>
        <begin position="1"/>
        <end position="22"/>
    </location>
</feature>
<sequence precursor="true">MRDCLSLSHPLRILALSVLLGACGGGGGGGSSSQNPSADDSGGSTGTTWQPGVFQPSETFAARCESPRSGTNSSTGRPYDDVAGTALDEKNWLRSWTSELYLWYDEVEDRDPAEYEVLEYFDLLVTEELTETGAPKDNFHFSLPTSDWQSQTQSGVAVGYGFQWAIIEARPPRDVAVAYWDQENSVGLPPRGTKVVTVDGVDVVWANDQASVDTLNAAFFPGSVGEEHTFTFEYADGSRETVTFTARALATDPVQNVRVIDAAMGRQVGYLLFTDHIATAENELKGAVESLAAAGIDELVLDLRYNGGGLLAIASQLAYMIAGDVPTAGRVFEELVFNDQYSGVNPVTGEPLQPMPFFSTTLGFSSLPSELPLPTLDLQRVFVLTGASTCSASESIINGLRGVDLEVIQVGSTTCGKPYGFYPTDNCGTTYFSIQFQGRNDKGFGEYPAGFTPGGSGPAGVIGCQVADDFSRDLGDPAEWRLSAALSFIETGSCQGSLASSSSYRADGGALSAGGRDKDARVLKPVWQENRILDRGGER</sequence>
<dbReference type="Gene3D" id="2.30.42.10">
    <property type="match status" value="1"/>
</dbReference>
<feature type="domain" description="Tail specific protease" evidence="3">
    <location>
        <begin position="268"/>
        <end position="417"/>
    </location>
</feature>
<dbReference type="PANTHER" id="PTHR32060:SF22">
    <property type="entry name" value="CARBOXYL-TERMINAL-PROCESSING PEPTIDASE 3, CHLOROPLASTIC"/>
    <property type="match status" value="1"/>
</dbReference>
<dbReference type="PANTHER" id="PTHR32060">
    <property type="entry name" value="TAIL-SPECIFIC PROTEASE"/>
    <property type="match status" value="1"/>
</dbReference>
<feature type="chain" id="PRO_5008895514" evidence="2">
    <location>
        <begin position="23"/>
        <end position="539"/>
    </location>
</feature>
<dbReference type="InterPro" id="IPR005151">
    <property type="entry name" value="Tail-specific_protease"/>
</dbReference>
<keyword evidence="2" id="KW-0732">Signal</keyword>
<accession>A0A1C9W7D2</accession>
<dbReference type="KEGG" id="micc:AUP74_01625"/>
<dbReference type="InterPro" id="IPR029045">
    <property type="entry name" value="ClpP/crotonase-like_dom_sf"/>
</dbReference>
<dbReference type="GO" id="GO:0006508">
    <property type="term" value="P:proteolysis"/>
    <property type="evidence" value="ECO:0007669"/>
    <property type="project" value="InterPro"/>
</dbReference>
<evidence type="ECO:0000256" key="2">
    <source>
        <dbReference type="SAM" id="SignalP"/>
    </source>
</evidence>
<dbReference type="PATRIC" id="fig|1769779.3.peg.1625"/>